<dbReference type="AlphaFoldDB" id="A0A0R1WHD9"/>
<keyword evidence="2" id="KW-1185">Reference proteome</keyword>
<protein>
    <submittedName>
        <fullName evidence="1">Uncharacterized protein</fullName>
    </submittedName>
</protein>
<comment type="caution">
    <text evidence="1">The sequence shown here is derived from an EMBL/GenBank/DDBJ whole genome shotgun (WGS) entry which is preliminary data.</text>
</comment>
<organism evidence="1 2">
    <name type="scientific">Companilactobacillus nantensis DSM 16982</name>
    <dbReference type="NCBI Taxonomy" id="1423774"/>
    <lineage>
        <taxon>Bacteria</taxon>
        <taxon>Bacillati</taxon>
        <taxon>Bacillota</taxon>
        <taxon>Bacilli</taxon>
        <taxon>Lactobacillales</taxon>
        <taxon>Lactobacillaceae</taxon>
        <taxon>Companilactobacillus</taxon>
    </lineage>
</organism>
<accession>A0A0R1WHD9</accession>
<evidence type="ECO:0000313" key="1">
    <source>
        <dbReference type="EMBL" id="KRM17288.1"/>
    </source>
</evidence>
<proteinExistence type="predicted"/>
<dbReference type="STRING" id="1423774.FD31_GL000367"/>
<sequence>MNSMDAVFLATLIGAASFGIGDVLGQHGGLLKNMDVSERDRANVNHWIDSKLDKLFGNEPDDPNKIMNLTDYAPEILAQKKAL</sequence>
<reference evidence="1 2" key="1">
    <citation type="journal article" date="2015" name="Genome Announc.">
        <title>Expanding the biotechnology potential of lactobacilli through comparative genomics of 213 strains and associated genera.</title>
        <authorList>
            <person name="Sun Z."/>
            <person name="Harris H.M."/>
            <person name="McCann A."/>
            <person name="Guo C."/>
            <person name="Argimon S."/>
            <person name="Zhang W."/>
            <person name="Yang X."/>
            <person name="Jeffery I.B."/>
            <person name="Cooney J.C."/>
            <person name="Kagawa T.F."/>
            <person name="Liu W."/>
            <person name="Song Y."/>
            <person name="Salvetti E."/>
            <person name="Wrobel A."/>
            <person name="Rasinkangas P."/>
            <person name="Parkhill J."/>
            <person name="Rea M.C."/>
            <person name="O'Sullivan O."/>
            <person name="Ritari J."/>
            <person name="Douillard F.P."/>
            <person name="Paul Ross R."/>
            <person name="Yang R."/>
            <person name="Briner A.E."/>
            <person name="Felis G.E."/>
            <person name="de Vos W.M."/>
            <person name="Barrangou R."/>
            <person name="Klaenhammer T.R."/>
            <person name="Caufield P.W."/>
            <person name="Cui Y."/>
            <person name="Zhang H."/>
            <person name="O'Toole P.W."/>
        </authorList>
    </citation>
    <scope>NUCLEOTIDE SEQUENCE [LARGE SCALE GENOMIC DNA]</scope>
    <source>
        <strain evidence="1 2">DSM 16982</strain>
    </source>
</reference>
<evidence type="ECO:0000313" key="2">
    <source>
        <dbReference type="Proteomes" id="UP000051302"/>
    </source>
</evidence>
<dbReference type="Proteomes" id="UP000051302">
    <property type="component" value="Unassembled WGS sequence"/>
</dbReference>
<gene>
    <name evidence="1" type="ORF">FD31_GL000367</name>
</gene>
<dbReference type="EMBL" id="AZFV01000011">
    <property type="protein sequence ID" value="KRM17288.1"/>
    <property type="molecule type" value="Genomic_DNA"/>
</dbReference>
<dbReference type="PATRIC" id="fig|1423774.3.peg.378"/>
<name>A0A0R1WHD9_9LACO</name>